<dbReference type="InterPro" id="IPR045182">
    <property type="entry name" value="JINGUBANG-like"/>
</dbReference>
<dbReference type="PROSITE" id="PS50294">
    <property type="entry name" value="WD_REPEATS_REGION"/>
    <property type="match status" value="2"/>
</dbReference>
<name>A0A9J6A1G7_SOLCO</name>
<organism evidence="4 5">
    <name type="scientific">Solanum commersonii</name>
    <name type="common">Commerson's wild potato</name>
    <name type="synonym">Commerson's nightshade</name>
    <dbReference type="NCBI Taxonomy" id="4109"/>
    <lineage>
        <taxon>Eukaryota</taxon>
        <taxon>Viridiplantae</taxon>
        <taxon>Streptophyta</taxon>
        <taxon>Embryophyta</taxon>
        <taxon>Tracheophyta</taxon>
        <taxon>Spermatophyta</taxon>
        <taxon>Magnoliopsida</taxon>
        <taxon>eudicotyledons</taxon>
        <taxon>Gunneridae</taxon>
        <taxon>Pentapetalae</taxon>
        <taxon>asterids</taxon>
        <taxon>lamiids</taxon>
        <taxon>Solanales</taxon>
        <taxon>Solanaceae</taxon>
        <taxon>Solanoideae</taxon>
        <taxon>Solaneae</taxon>
        <taxon>Solanum</taxon>
    </lineage>
</organism>
<evidence type="ECO:0000313" key="4">
    <source>
        <dbReference type="EMBL" id="KAG5618004.1"/>
    </source>
</evidence>
<reference evidence="4 5" key="1">
    <citation type="submission" date="2020-09" db="EMBL/GenBank/DDBJ databases">
        <title>De no assembly of potato wild relative species, Solanum commersonii.</title>
        <authorList>
            <person name="Cho K."/>
        </authorList>
    </citation>
    <scope>NUCLEOTIDE SEQUENCE [LARGE SCALE GENOMIC DNA]</scope>
    <source>
        <strain evidence="4">LZ3.2</strain>
        <tissue evidence="4">Leaf</tissue>
    </source>
</reference>
<keyword evidence="1 3" id="KW-0853">WD repeat</keyword>
<evidence type="ECO:0008006" key="6">
    <source>
        <dbReference type="Google" id="ProtNLM"/>
    </source>
</evidence>
<dbReference type="InterPro" id="IPR015943">
    <property type="entry name" value="WD40/YVTN_repeat-like_dom_sf"/>
</dbReference>
<evidence type="ECO:0000256" key="2">
    <source>
        <dbReference type="ARBA" id="ARBA00022737"/>
    </source>
</evidence>
<dbReference type="PROSITE" id="PS50082">
    <property type="entry name" value="WD_REPEATS_2"/>
    <property type="match status" value="3"/>
</dbReference>
<dbReference type="PANTHER" id="PTHR22844:SF324">
    <property type="entry name" value="TRANSDUCIN_WD40 REPEAT PROTEIN"/>
    <property type="match status" value="1"/>
</dbReference>
<dbReference type="SMART" id="SM00320">
    <property type="entry name" value="WD40"/>
    <property type="match status" value="4"/>
</dbReference>
<comment type="caution">
    <text evidence="4">The sequence shown here is derived from an EMBL/GenBank/DDBJ whole genome shotgun (WGS) entry which is preliminary data.</text>
</comment>
<evidence type="ECO:0000256" key="1">
    <source>
        <dbReference type="ARBA" id="ARBA00022574"/>
    </source>
</evidence>
<dbReference type="SUPFAM" id="SSF50978">
    <property type="entry name" value="WD40 repeat-like"/>
    <property type="match status" value="1"/>
</dbReference>
<dbReference type="InterPro" id="IPR001680">
    <property type="entry name" value="WD40_rpt"/>
</dbReference>
<evidence type="ECO:0000256" key="3">
    <source>
        <dbReference type="PROSITE-ProRule" id="PRU00221"/>
    </source>
</evidence>
<feature type="repeat" description="WD" evidence="3">
    <location>
        <begin position="10"/>
        <end position="50"/>
    </location>
</feature>
<dbReference type="PANTHER" id="PTHR22844">
    <property type="entry name" value="F-BOX AND WD40 DOMAIN PROTEIN"/>
    <property type="match status" value="1"/>
</dbReference>
<dbReference type="AlphaFoldDB" id="A0A9J6A1G7"/>
<sequence length="186" mass="20500">MSDFSCLESVLGHVDAINAVVVSQNGIVYTASADGEIKVWRREKNKHSLVTTLRKHKSSVNAMSLNNDGTILFSGGCDEKIVVWEKEEHCVDYMLATCLLKGHNGAILCLNYFDGVLISGSSDRSVRIWEKNSTTNRHCKPVKSVTAAWDEDENGNNNNDGILSVFSGSLDGEIRVWHVNIVSTSR</sequence>
<keyword evidence="5" id="KW-1185">Reference proteome</keyword>
<evidence type="ECO:0000313" key="5">
    <source>
        <dbReference type="Proteomes" id="UP000824120"/>
    </source>
</evidence>
<proteinExistence type="predicted"/>
<dbReference type="OrthoDB" id="674604at2759"/>
<protein>
    <recommendedName>
        <fullName evidence="6">F-box and wd40 domain protein</fullName>
    </recommendedName>
</protein>
<gene>
    <name evidence="4" type="ORF">H5410_017828</name>
</gene>
<dbReference type="InterPro" id="IPR036322">
    <property type="entry name" value="WD40_repeat_dom_sf"/>
</dbReference>
<dbReference type="Pfam" id="PF00400">
    <property type="entry name" value="WD40"/>
    <property type="match status" value="4"/>
</dbReference>
<feature type="repeat" description="WD" evidence="3">
    <location>
        <begin position="53"/>
        <end position="85"/>
    </location>
</feature>
<dbReference type="Proteomes" id="UP000824120">
    <property type="component" value="Chromosome 3"/>
</dbReference>
<dbReference type="PRINTS" id="PR00320">
    <property type="entry name" value="GPROTEINBRPT"/>
</dbReference>
<accession>A0A9J6A1G7</accession>
<dbReference type="Gene3D" id="2.130.10.10">
    <property type="entry name" value="YVTN repeat-like/Quinoprotein amine dehydrogenase"/>
    <property type="match status" value="1"/>
</dbReference>
<feature type="repeat" description="WD" evidence="3">
    <location>
        <begin position="100"/>
        <end position="130"/>
    </location>
</feature>
<dbReference type="EMBL" id="JACXVP010000003">
    <property type="protein sequence ID" value="KAG5618004.1"/>
    <property type="molecule type" value="Genomic_DNA"/>
</dbReference>
<keyword evidence="2" id="KW-0677">Repeat</keyword>
<dbReference type="InterPro" id="IPR020472">
    <property type="entry name" value="WD40_PAC1"/>
</dbReference>